<feature type="transmembrane region" description="Helical" evidence="1">
    <location>
        <begin position="65"/>
        <end position="83"/>
    </location>
</feature>
<reference evidence="3 4" key="1">
    <citation type="submission" date="2018-11" db="EMBL/GenBank/DDBJ databases">
        <title>Whole genome sequencing of an environmental sample.</title>
        <authorList>
            <person name="Sarangi A.N."/>
            <person name="Singh D."/>
            <person name="Tripathy S."/>
        </authorList>
    </citation>
    <scope>NUCLEOTIDE SEQUENCE [LARGE SCALE GENOMIC DNA]</scope>
    <source>
        <strain evidence="3 4">Lakshadweep</strain>
    </source>
</reference>
<dbReference type="AlphaFoldDB" id="A0A4Q7ECC1"/>
<dbReference type="EMBL" id="QVFV01000002">
    <property type="protein sequence ID" value="RZM78885.1"/>
    <property type="molecule type" value="Genomic_DNA"/>
</dbReference>
<keyword evidence="1" id="KW-1133">Transmembrane helix</keyword>
<protein>
    <submittedName>
        <fullName evidence="3">GGDEF domain-containing protein</fullName>
    </submittedName>
</protein>
<dbReference type="Gene3D" id="3.30.70.270">
    <property type="match status" value="1"/>
</dbReference>
<keyword evidence="1" id="KW-0812">Transmembrane</keyword>
<dbReference type="OrthoDB" id="453368at2"/>
<evidence type="ECO:0000259" key="2">
    <source>
        <dbReference type="PROSITE" id="PS50887"/>
    </source>
</evidence>
<dbReference type="SUPFAM" id="SSF55073">
    <property type="entry name" value="Nucleotide cyclase"/>
    <property type="match status" value="1"/>
</dbReference>
<dbReference type="SMART" id="SM00267">
    <property type="entry name" value="GGDEF"/>
    <property type="match status" value="1"/>
</dbReference>
<comment type="caution">
    <text evidence="3">The sequence shown here is derived from an EMBL/GenBank/DDBJ whole genome shotgun (WGS) entry which is preliminary data.</text>
</comment>
<dbReference type="InterPro" id="IPR029787">
    <property type="entry name" value="Nucleotide_cyclase"/>
</dbReference>
<dbReference type="NCBIfam" id="TIGR00254">
    <property type="entry name" value="GGDEF"/>
    <property type="match status" value="1"/>
</dbReference>
<feature type="domain" description="GGDEF" evidence="2">
    <location>
        <begin position="154"/>
        <end position="284"/>
    </location>
</feature>
<dbReference type="InterPro" id="IPR043128">
    <property type="entry name" value="Rev_trsase/Diguanyl_cyclase"/>
</dbReference>
<proteinExistence type="predicted"/>
<keyword evidence="4" id="KW-1185">Reference proteome</keyword>
<evidence type="ECO:0000313" key="3">
    <source>
        <dbReference type="EMBL" id="RZM78885.1"/>
    </source>
</evidence>
<dbReference type="PANTHER" id="PTHR45138:SF9">
    <property type="entry name" value="DIGUANYLATE CYCLASE DGCM-RELATED"/>
    <property type="match status" value="1"/>
</dbReference>
<feature type="transmembrane region" description="Helical" evidence="1">
    <location>
        <begin position="89"/>
        <end position="113"/>
    </location>
</feature>
<dbReference type="Pfam" id="PF00990">
    <property type="entry name" value="GGDEF"/>
    <property type="match status" value="1"/>
</dbReference>
<dbReference type="CDD" id="cd01949">
    <property type="entry name" value="GGDEF"/>
    <property type="match status" value="1"/>
</dbReference>
<organism evidence="3 4">
    <name type="scientific">Leptolyngbya iicbica LK</name>
    <dbReference type="NCBI Taxonomy" id="2294035"/>
    <lineage>
        <taxon>Bacteria</taxon>
        <taxon>Bacillati</taxon>
        <taxon>Cyanobacteriota</taxon>
        <taxon>Cyanophyceae</taxon>
        <taxon>Leptolyngbyales</taxon>
        <taxon>Leptolyngbyaceae</taxon>
        <taxon>Leptolyngbya group</taxon>
        <taxon>Leptolyngbya</taxon>
        <taxon>Leptolyngbya iicbica</taxon>
    </lineage>
</organism>
<dbReference type="RefSeq" id="WP_039728418.1">
    <property type="nucleotide sequence ID" value="NZ_QVFV01000002.1"/>
</dbReference>
<dbReference type="PROSITE" id="PS50887">
    <property type="entry name" value="GGDEF"/>
    <property type="match status" value="1"/>
</dbReference>
<feature type="transmembrane region" description="Helical" evidence="1">
    <location>
        <begin position="12"/>
        <end position="34"/>
    </location>
</feature>
<evidence type="ECO:0000256" key="1">
    <source>
        <dbReference type="SAM" id="Phobius"/>
    </source>
</evidence>
<evidence type="ECO:0000313" key="4">
    <source>
        <dbReference type="Proteomes" id="UP000292459"/>
    </source>
</evidence>
<name>A0A4Q7ECC1_9CYAN</name>
<dbReference type="GO" id="GO:0052621">
    <property type="term" value="F:diguanylate cyclase activity"/>
    <property type="evidence" value="ECO:0007669"/>
    <property type="project" value="TreeGrafter"/>
</dbReference>
<sequence length="285" mass="31692">MKFVQPQISQWLYQRAAWQHVVGNALVMFTIWLVDYTIRINLGLSIFYTLPIVILAWYFNIKAGYWAGGVAASLWAIAEASRATPDTTLLFLIWNTGVRLAFWWLVVFLLAALKASYRQEQQLARTDFLTGLLNRRAFTEGLTQEIVRSGRYGLPFTLVYLDVDNFKAVNDRCGHAAGDELLQAIATVLAQTLRSSDYASRLGGDEFACFLPQTNQAQASHLLSRLFAALTNLAHTQTVSIGFSIGAITFLQAPESADAALAAADKLMYDVKSHGKNQLVQSVYL</sequence>
<gene>
    <name evidence="3" type="ORF">DYY88_08850</name>
</gene>
<dbReference type="InterPro" id="IPR050469">
    <property type="entry name" value="Diguanylate_Cyclase"/>
</dbReference>
<dbReference type="Proteomes" id="UP000292459">
    <property type="component" value="Unassembled WGS sequence"/>
</dbReference>
<keyword evidence="1" id="KW-0472">Membrane</keyword>
<dbReference type="InterPro" id="IPR000160">
    <property type="entry name" value="GGDEF_dom"/>
</dbReference>
<dbReference type="PANTHER" id="PTHR45138">
    <property type="entry name" value="REGULATORY COMPONENTS OF SENSORY TRANSDUCTION SYSTEM"/>
    <property type="match status" value="1"/>
</dbReference>
<accession>A0A4Q7ECC1</accession>
<dbReference type="FunFam" id="3.30.70.270:FF:000001">
    <property type="entry name" value="Diguanylate cyclase domain protein"/>
    <property type="match status" value="1"/>
</dbReference>